<sequence length="352" mass="40634">MPIMDERIEQLEKQLSEIDNENQELLQELRDHLDPSLHSLMTKLYSDLENSEYTQDETTILNEIISNEDPLFSSNEAPQLSLGSLDKTRDSQGFADQMDPSISKFFKTTNRKRRFDNLEGKLNEETKLQMLKKKTEQELIDSTMVESLTRLFGITAFAVSDPSFISHAQNNASSEGLYNDEHHLLGIRLDTYNETTKQFQAPYYIILKRNDKNDEFFIFKHTIPKYIHLTELESRYLNLDLNKFVSEVYTRLSLVLRKKIMLEKVETSLKGIELIDADLSFSKVTFQLSNGLKLQLSLDFTEVANACVLESANARLSTDKKLLVQSIMKGSYFTLVDKFQSALEVMKPDYSM</sequence>
<evidence type="ECO:0000313" key="9">
    <source>
        <dbReference type="Proteomes" id="UP001360560"/>
    </source>
</evidence>
<protein>
    <submittedName>
        <fullName evidence="8">Mcm21 protein</fullName>
    </submittedName>
</protein>
<dbReference type="Pfam" id="PF09496">
    <property type="entry name" value="CENP-O"/>
    <property type="match status" value="1"/>
</dbReference>
<evidence type="ECO:0000256" key="3">
    <source>
        <dbReference type="ARBA" id="ARBA00007321"/>
    </source>
</evidence>
<dbReference type="PANTHER" id="PTHR14582:SF1">
    <property type="entry name" value="CENTROMERE PROTEIN O"/>
    <property type="match status" value="1"/>
</dbReference>
<dbReference type="RefSeq" id="XP_064850943.1">
    <property type="nucleotide sequence ID" value="XM_064994871.1"/>
</dbReference>
<evidence type="ECO:0000256" key="2">
    <source>
        <dbReference type="ARBA" id="ARBA00004584"/>
    </source>
</evidence>
<dbReference type="GO" id="GO:0005634">
    <property type="term" value="C:nucleus"/>
    <property type="evidence" value="ECO:0007669"/>
    <property type="project" value="UniProtKB-SubCell"/>
</dbReference>
<comment type="similarity">
    <text evidence="3">Belongs to the CENP-O/MCM21 family.</text>
</comment>
<dbReference type="AlphaFoldDB" id="A0AAV5QIG2"/>
<keyword evidence="5" id="KW-0539">Nucleus</keyword>
<dbReference type="PANTHER" id="PTHR14582">
    <property type="entry name" value="INNER KINETOCHORE SUBUNIT MAL2"/>
    <property type="match status" value="1"/>
</dbReference>
<evidence type="ECO:0000256" key="5">
    <source>
        <dbReference type="ARBA" id="ARBA00023242"/>
    </source>
</evidence>
<comment type="subcellular location">
    <subcellularLocation>
        <location evidence="2">Chromosome</location>
        <location evidence="2">Centromere</location>
    </subcellularLocation>
    <subcellularLocation>
        <location evidence="1">Nucleus</location>
    </subcellularLocation>
</comment>
<feature type="coiled-coil region" evidence="7">
    <location>
        <begin position="1"/>
        <end position="31"/>
    </location>
</feature>
<dbReference type="GO" id="GO:0031511">
    <property type="term" value="C:Mis6-Sim4 complex"/>
    <property type="evidence" value="ECO:0007669"/>
    <property type="project" value="TreeGrafter"/>
</dbReference>
<keyword evidence="7" id="KW-0175">Coiled coil</keyword>
<evidence type="ECO:0000313" key="8">
    <source>
        <dbReference type="EMBL" id="GMM33943.1"/>
    </source>
</evidence>
<organism evidence="8 9">
    <name type="scientific">Saccharomycopsis crataegensis</name>
    <dbReference type="NCBI Taxonomy" id="43959"/>
    <lineage>
        <taxon>Eukaryota</taxon>
        <taxon>Fungi</taxon>
        <taxon>Dikarya</taxon>
        <taxon>Ascomycota</taxon>
        <taxon>Saccharomycotina</taxon>
        <taxon>Saccharomycetes</taxon>
        <taxon>Saccharomycopsidaceae</taxon>
        <taxon>Saccharomycopsis</taxon>
    </lineage>
</organism>
<dbReference type="EMBL" id="BTFZ01000002">
    <property type="protein sequence ID" value="GMM33943.1"/>
    <property type="molecule type" value="Genomic_DNA"/>
</dbReference>
<evidence type="ECO:0000256" key="1">
    <source>
        <dbReference type="ARBA" id="ARBA00004123"/>
    </source>
</evidence>
<keyword evidence="6" id="KW-0137">Centromere</keyword>
<gene>
    <name evidence="8" type="ORF">DASC09_012680</name>
</gene>
<proteinExistence type="inferred from homology"/>
<keyword evidence="9" id="KW-1185">Reference proteome</keyword>
<keyword evidence="4" id="KW-0158">Chromosome</keyword>
<accession>A0AAV5QIG2</accession>
<evidence type="ECO:0000256" key="6">
    <source>
        <dbReference type="ARBA" id="ARBA00023328"/>
    </source>
</evidence>
<reference evidence="8 9" key="1">
    <citation type="journal article" date="2023" name="Elife">
        <title>Identification of key yeast species and microbe-microbe interactions impacting larval growth of Drosophila in the wild.</title>
        <authorList>
            <person name="Mure A."/>
            <person name="Sugiura Y."/>
            <person name="Maeda R."/>
            <person name="Honda K."/>
            <person name="Sakurai N."/>
            <person name="Takahashi Y."/>
            <person name="Watada M."/>
            <person name="Katoh T."/>
            <person name="Gotoh A."/>
            <person name="Gotoh Y."/>
            <person name="Taniguchi I."/>
            <person name="Nakamura K."/>
            <person name="Hayashi T."/>
            <person name="Katayama T."/>
            <person name="Uemura T."/>
            <person name="Hattori Y."/>
        </authorList>
    </citation>
    <scope>NUCLEOTIDE SEQUENCE [LARGE SCALE GENOMIC DNA]</scope>
    <source>
        <strain evidence="8 9">SC-9</strain>
    </source>
</reference>
<comment type="caution">
    <text evidence="8">The sequence shown here is derived from an EMBL/GenBank/DDBJ whole genome shotgun (WGS) entry which is preliminary data.</text>
</comment>
<evidence type="ECO:0000256" key="4">
    <source>
        <dbReference type="ARBA" id="ARBA00022454"/>
    </source>
</evidence>
<name>A0AAV5QIG2_9ASCO</name>
<dbReference type="GeneID" id="90071922"/>
<dbReference type="InterPro" id="IPR018464">
    <property type="entry name" value="CENP-O"/>
</dbReference>
<evidence type="ECO:0000256" key="7">
    <source>
        <dbReference type="SAM" id="Coils"/>
    </source>
</evidence>
<dbReference type="Proteomes" id="UP001360560">
    <property type="component" value="Unassembled WGS sequence"/>
</dbReference>